<feature type="region of interest" description="Disordered" evidence="6">
    <location>
        <begin position="135"/>
        <end position="164"/>
    </location>
</feature>
<dbReference type="Gene3D" id="3.30.70.790">
    <property type="entry name" value="UreE, C-terminal domain"/>
    <property type="match status" value="1"/>
</dbReference>
<dbReference type="GO" id="GO:0005737">
    <property type="term" value="C:cytoplasm"/>
    <property type="evidence" value="ECO:0007669"/>
    <property type="project" value="UniProtKB-SubCell"/>
</dbReference>
<comment type="subcellular location">
    <subcellularLocation>
        <location evidence="1 5">Cytoplasm</location>
    </subcellularLocation>
</comment>
<feature type="compositionally biased region" description="Basic and acidic residues" evidence="6">
    <location>
        <begin position="147"/>
        <end position="157"/>
    </location>
</feature>
<keyword evidence="9" id="KW-1185">Reference proteome</keyword>
<dbReference type="GO" id="GO:0065003">
    <property type="term" value="P:protein-containing complex assembly"/>
    <property type="evidence" value="ECO:0007669"/>
    <property type="project" value="InterPro"/>
</dbReference>
<evidence type="ECO:0000256" key="6">
    <source>
        <dbReference type="SAM" id="MobiDB-lite"/>
    </source>
</evidence>
<evidence type="ECO:0000256" key="2">
    <source>
        <dbReference type="ARBA" id="ARBA00022490"/>
    </source>
</evidence>
<dbReference type="InterPro" id="IPR036118">
    <property type="entry name" value="UreE_N_sf"/>
</dbReference>
<organism evidence="8 9">
    <name type="scientific">Sneathiella chungangensis</name>
    <dbReference type="NCBI Taxonomy" id="1418234"/>
    <lineage>
        <taxon>Bacteria</taxon>
        <taxon>Pseudomonadati</taxon>
        <taxon>Pseudomonadota</taxon>
        <taxon>Alphaproteobacteria</taxon>
        <taxon>Sneathiellales</taxon>
        <taxon>Sneathiellaceae</taxon>
        <taxon>Sneathiella</taxon>
    </lineage>
</organism>
<dbReference type="SMART" id="SM00988">
    <property type="entry name" value="UreE_N"/>
    <property type="match status" value="1"/>
</dbReference>
<dbReference type="GO" id="GO:0006457">
    <property type="term" value="P:protein folding"/>
    <property type="evidence" value="ECO:0007669"/>
    <property type="project" value="InterPro"/>
</dbReference>
<name>A0A845MIH7_9PROT</name>
<dbReference type="InterPro" id="IPR007864">
    <property type="entry name" value="UreE_C_dom"/>
</dbReference>
<evidence type="ECO:0000313" key="8">
    <source>
        <dbReference type="EMBL" id="MZR23758.1"/>
    </source>
</evidence>
<evidence type="ECO:0000259" key="7">
    <source>
        <dbReference type="SMART" id="SM00988"/>
    </source>
</evidence>
<proteinExistence type="inferred from homology"/>
<evidence type="ECO:0000256" key="1">
    <source>
        <dbReference type="ARBA" id="ARBA00004496"/>
    </source>
</evidence>
<protein>
    <recommendedName>
        <fullName evidence="5">Urease accessory protein UreE</fullName>
    </recommendedName>
</protein>
<dbReference type="SUPFAM" id="SSF69287">
    <property type="entry name" value="Urease metallochaperone UreE, N-terminal domain"/>
    <property type="match status" value="1"/>
</dbReference>
<dbReference type="NCBIfam" id="NF009751">
    <property type="entry name" value="PRK13261.1-1"/>
    <property type="match status" value="1"/>
</dbReference>
<comment type="function">
    <text evidence="5">Involved in urease metallocenter assembly. Binds nickel. Probably functions as a nickel donor during metallocenter assembly.</text>
</comment>
<keyword evidence="3 5" id="KW-0533">Nickel</keyword>
<evidence type="ECO:0000256" key="3">
    <source>
        <dbReference type="ARBA" id="ARBA00022596"/>
    </source>
</evidence>
<dbReference type="Pfam" id="PF02814">
    <property type="entry name" value="UreE_N"/>
    <property type="match status" value="1"/>
</dbReference>
<comment type="caution">
    <text evidence="8">The sequence shown here is derived from an EMBL/GenBank/DDBJ whole genome shotgun (WGS) entry which is preliminary data.</text>
</comment>
<dbReference type="GO" id="GO:0051082">
    <property type="term" value="F:unfolded protein binding"/>
    <property type="evidence" value="ECO:0007669"/>
    <property type="project" value="UniProtKB-UniRule"/>
</dbReference>
<dbReference type="InterPro" id="IPR012406">
    <property type="entry name" value="UreE"/>
</dbReference>
<dbReference type="SUPFAM" id="SSF69737">
    <property type="entry name" value="Urease metallochaperone UreE, C-terminal domain"/>
    <property type="match status" value="1"/>
</dbReference>
<evidence type="ECO:0000256" key="5">
    <source>
        <dbReference type="HAMAP-Rule" id="MF_00822"/>
    </source>
</evidence>
<keyword evidence="2 5" id="KW-0963">Cytoplasm</keyword>
<evidence type="ECO:0000256" key="4">
    <source>
        <dbReference type="ARBA" id="ARBA00023186"/>
    </source>
</evidence>
<dbReference type="AlphaFoldDB" id="A0A845MIH7"/>
<keyword evidence="4 5" id="KW-0143">Chaperone</keyword>
<evidence type="ECO:0000313" key="9">
    <source>
        <dbReference type="Proteomes" id="UP000445696"/>
    </source>
</evidence>
<dbReference type="PIRSF" id="PIRSF036402">
    <property type="entry name" value="Ureas_acces_UreE"/>
    <property type="match status" value="1"/>
</dbReference>
<dbReference type="Proteomes" id="UP000445696">
    <property type="component" value="Unassembled WGS sequence"/>
</dbReference>
<sequence length="164" mass="18051">MKHAHAIYTSGTPFDGVIGDTVTLDFDHRRRRRLKLETDGGESFLLDLPELKTLRDGDVLLLDDGSGIGVRARNEPVADISCKDTLHLVRIAWHLGNRHLPTELMGNRLRIRQDHVIEEMVTKLGATVTRLDAPFNPEGGAYGHGETAGHSHGDGHSHGHSHHG</sequence>
<gene>
    <name evidence="5 8" type="primary">ureE</name>
    <name evidence="8" type="ORF">GQF03_15580</name>
</gene>
<dbReference type="OrthoDB" id="9802215at2"/>
<dbReference type="HAMAP" id="MF_00822">
    <property type="entry name" value="UreE"/>
    <property type="match status" value="1"/>
</dbReference>
<feature type="domain" description="UreE urease accessory N-terminal" evidence="7">
    <location>
        <begin position="3"/>
        <end position="68"/>
    </location>
</feature>
<accession>A0A845MIH7</accession>
<dbReference type="GO" id="GO:0019627">
    <property type="term" value="P:urea metabolic process"/>
    <property type="evidence" value="ECO:0007669"/>
    <property type="project" value="InterPro"/>
</dbReference>
<dbReference type="RefSeq" id="WP_161340193.1">
    <property type="nucleotide sequence ID" value="NZ_JBHSDG010000003.1"/>
</dbReference>
<dbReference type="Gene3D" id="2.60.260.20">
    <property type="entry name" value="Urease metallochaperone UreE, N-terminal domain"/>
    <property type="match status" value="1"/>
</dbReference>
<dbReference type="EMBL" id="WTVA01000015">
    <property type="protein sequence ID" value="MZR23758.1"/>
    <property type="molecule type" value="Genomic_DNA"/>
</dbReference>
<reference evidence="8 9" key="1">
    <citation type="journal article" date="2014" name="Int. J. Syst. Evol. Microbiol.">
        <title>Sneathiella chungangensis sp. nov., isolated from a marine sand, and emended description of the genus Sneathiella.</title>
        <authorList>
            <person name="Siamphan C."/>
            <person name="Kim H."/>
            <person name="Lee J.S."/>
            <person name="Kim W."/>
        </authorList>
    </citation>
    <scope>NUCLEOTIDE SEQUENCE [LARGE SCALE GENOMIC DNA]</scope>
    <source>
        <strain evidence="8 9">KCTC 32476</strain>
    </source>
</reference>
<dbReference type="GO" id="GO:0016151">
    <property type="term" value="F:nickel cation binding"/>
    <property type="evidence" value="ECO:0007669"/>
    <property type="project" value="UniProtKB-UniRule"/>
</dbReference>
<dbReference type="Pfam" id="PF05194">
    <property type="entry name" value="UreE_C"/>
    <property type="match status" value="1"/>
</dbReference>
<comment type="similarity">
    <text evidence="5">Belongs to the UreE family.</text>
</comment>
<dbReference type="InterPro" id="IPR004029">
    <property type="entry name" value="UreE_N"/>
</dbReference>
<dbReference type="CDD" id="cd00571">
    <property type="entry name" value="UreE"/>
    <property type="match status" value="1"/>
</dbReference>